<reference evidence="1 2" key="1">
    <citation type="journal article" date="2018" name="Sci. Rep.">
        <title>A novel species of the marine cyanobacterium Acaryochloris with a unique pigment content and lifestyle.</title>
        <authorList>
            <person name="Partensky F."/>
            <person name="Six C."/>
            <person name="Ratin M."/>
            <person name="Garczarek L."/>
            <person name="Vaulot D."/>
            <person name="Probert I."/>
            <person name="Calteau A."/>
            <person name="Gourvil P."/>
            <person name="Marie D."/>
            <person name="Grebert T."/>
            <person name="Bouchier C."/>
            <person name="Le Panse S."/>
            <person name="Gachenot M."/>
            <person name="Rodriguez F."/>
            <person name="Garrido J.L."/>
        </authorList>
    </citation>
    <scope>NUCLEOTIDE SEQUENCE [LARGE SCALE GENOMIC DNA]</scope>
    <source>
        <strain evidence="1 2">RCC1774</strain>
    </source>
</reference>
<name>A0A2W1J7X7_9CYAN</name>
<protein>
    <submittedName>
        <fullName evidence="1">Uncharacterized protein</fullName>
    </submittedName>
</protein>
<gene>
    <name evidence="1" type="ORF">C1752_10968</name>
</gene>
<sequence>MHDVDAAIAVMTEAEIPACEKAYGFSVMHTDLVKSSRNFAECGCEHDGSISMSVYVDEMPPVVWFFRFDFREMACLITESYRRLSSNASRAEIISQMRLVDAEYNHDELDARINEWQKEFERRFSNGTR</sequence>
<evidence type="ECO:0000313" key="1">
    <source>
        <dbReference type="EMBL" id="PZD70539.1"/>
    </source>
</evidence>
<dbReference type="Proteomes" id="UP000248857">
    <property type="component" value="Unassembled WGS sequence"/>
</dbReference>
<organism evidence="1 2">
    <name type="scientific">Acaryochloris thomasi RCC1774</name>
    <dbReference type="NCBI Taxonomy" id="1764569"/>
    <lineage>
        <taxon>Bacteria</taxon>
        <taxon>Bacillati</taxon>
        <taxon>Cyanobacteriota</taxon>
        <taxon>Cyanophyceae</taxon>
        <taxon>Acaryochloridales</taxon>
        <taxon>Acaryochloridaceae</taxon>
        <taxon>Acaryochloris</taxon>
        <taxon>Acaryochloris thomasi</taxon>
    </lineage>
</organism>
<comment type="caution">
    <text evidence="1">The sequence shown here is derived from an EMBL/GenBank/DDBJ whole genome shotgun (WGS) entry which is preliminary data.</text>
</comment>
<evidence type="ECO:0000313" key="2">
    <source>
        <dbReference type="Proteomes" id="UP000248857"/>
    </source>
</evidence>
<keyword evidence="2" id="KW-1185">Reference proteome</keyword>
<proteinExistence type="predicted"/>
<dbReference type="AlphaFoldDB" id="A0A2W1J7X7"/>
<dbReference type="EMBL" id="PQWO01000034">
    <property type="protein sequence ID" value="PZD70539.1"/>
    <property type="molecule type" value="Genomic_DNA"/>
</dbReference>
<accession>A0A2W1J7X7</accession>